<accession>A0A9D3NID6</accession>
<keyword evidence="4" id="KW-1185">Reference proteome</keyword>
<feature type="domain" description="CBM21" evidence="2">
    <location>
        <begin position="142"/>
        <end position="252"/>
    </location>
</feature>
<dbReference type="Gene3D" id="2.60.40.2440">
    <property type="entry name" value="Carbohydrate binding type-21 domain"/>
    <property type="match status" value="1"/>
</dbReference>
<dbReference type="Pfam" id="PF03370">
    <property type="entry name" value="CBM_21"/>
    <property type="match status" value="1"/>
</dbReference>
<protein>
    <recommendedName>
        <fullName evidence="2">CBM21 domain-containing protein</fullName>
    </recommendedName>
</protein>
<dbReference type="Proteomes" id="UP000824219">
    <property type="component" value="Linkage Group LG16"/>
</dbReference>
<evidence type="ECO:0000259" key="2">
    <source>
        <dbReference type="PROSITE" id="PS51159"/>
    </source>
</evidence>
<dbReference type="PROSITE" id="PS51159">
    <property type="entry name" value="CBM21"/>
    <property type="match status" value="1"/>
</dbReference>
<dbReference type="InterPro" id="IPR005036">
    <property type="entry name" value="CBM21_dom"/>
</dbReference>
<organism evidence="3 4">
    <name type="scientific">Hemibagrus wyckioides</name>
    <dbReference type="NCBI Taxonomy" id="337641"/>
    <lineage>
        <taxon>Eukaryota</taxon>
        <taxon>Metazoa</taxon>
        <taxon>Chordata</taxon>
        <taxon>Craniata</taxon>
        <taxon>Vertebrata</taxon>
        <taxon>Euteleostomi</taxon>
        <taxon>Actinopterygii</taxon>
        <taxon>Neopterygii</taxon>
        <taxon>Teleostei</taxon>
        <taxon>Ostariophysi</taxon>
        <taxon>Siluriformes</taxon>
        <taxon>Bagridae</taxon>
        <taxon>Hemibagrus</taxon>
    </lineage>
</organism>
<feature type="compositionally biased region" description="Polar residues" evidence="1">
    <location>
        <begin position="53"/>
        <end position="62"/>
    </location>
</feature>
<comment type="caution">
    <text evidence="3">The sequence shown here is derived from an EMBL/GenBank/DDBJ whole genome shotgun (WGS) entry which is preliminary data.</text>
</comment>
<dbReference type="GO" id="GO:2001069">
    <property type="term" value="F:glycogen binding"/>
    <property type="evidence" value="ECO:0007669"/>
    <property type="project" value="TreeGrafter"/>
</dbReference>
<reference evidence="3 4" key="1">
    <citation type="submission" date="2021-06" db="EMBL/GenBank/DDBJ databases">
        <title>Chromosome-level genome assembly of the red-tail catfish (Hemibagrus wyckioides).</title>
        <authorList>
            <person name="Shao F."/>
        </authorList>
    </citation>
    <scope>NUCLEOTIDE SEQUENCE [LARGE SCALE GENOMIC DNA]</scope>
    <source>
        <strain evidence="3">EC202008001</strain>
        <tissue evidence="3">Blood</tissue>
    </source>
</reference>
<sequence>MCAAKVMPLDLSMHTRLSRHASLENLLGLSTFRSHRTVSRPSTYDSLRPKSPRSPQTPISPLSTLNFTSPWGTLKKKKRVVFADDKGLPLTAVRIFESDPPISEVEEISPPFKFQTESSVQNKKLRLRLGFTQPSADFPSFLESLTKSLVRLESCTLIYGSLLGKVRVCNVSAEKAVHIRITHDSWRSQQDIPCTPIQEKNGSSETEMFIFNVPVPFYPNAEDRLEFYVTYRLGSGNTLLFDTNGGQNYRILVEDMDSEEVVEKTVEKKPLRTLNIQSPLTLRNGPAPYKPTSYNSNIYSKNMLKTWSRQENIIPRSYSPPDAEKSF</sequence>
<evidence type="ECO:0000313" key="4">
    <source>
        <dbReference type="Proteomes" id="UP000824219"/>
    </source>
</evidence>
<dbReference type="EMBL" id="JAHKSW010000016">
    <property type="protein sequence ID" value="KAG7322929.1"/>
    <property type="molecule type" value="Genomic_DNA"/>
</dbReference>
<name>A0A9D3NID6_9TELE</name>
<dbReference type="GO" id="GO:0000164">
    <property type="term" value="C:protein phosphatase type 1 complex"/>
    <property type="evidence" value="ECO:0007669"/>
    <property type="project" value="TreeGrafter"/>
</dbReference>
<dbReference type="PANTHER" id="PTHR12307">
    <property type="entry name" value="PROTEIN PHOSPHATASE 1 REGULATORY SUBUNIT"/>
    <property type="match status" value="1"/>
</dbReference>
<dbReference type="PANTHER" id="PTHR12307:SF15">
    <property type="entry name" value="PROTEIN PHOSPHATASE 1 REGULATORY SUBUNIT 3C"/>
    <property type="match status" value="1"/>
</dbReference>
<dbReference type="InterPro" id="IPR038175">
    <property type="entry name" value="CBM21_dom_sf"/>
</dbReference>
<feature type="region of interest" description="Disordered" evidence="1">
    <location>
        <begin position="38"/>
        <end position="62"/>
    </location>
</feature>
<evidence type="ECO:0000313" key="3">
    <source>
        <dbReference type="EMBL" id="KAG7322929.1"/>
    </source>
</evidence>
<dbReference type="AlphaFoldDB" id="A0A9D3NID6"/>
<dbReference type="GO" id="GO:0005979">
    <property type="term" value="P:regulation of glycogen biosynthetic process"/>
    <property type="evidence" value="ECO:0007669"/>
    <property type="project" value="TreeGrafter"/>
</dbReference>
<proteinExistence type="predicted"/>
<gene>
    <name evidence="3" type="ORF">KOW79_014275</name>
</gene>
<dbReference type="GO" id="GO:0008157">
    <property type="term" value="F:protein phosphatase 1 binding"/>
    <property type="evidence" value="ECO:0007669"/>
    <property type="project" value="TreeGrafter"/>
</dbReference>
<dbReference type="OrthoDB" id="1881at2759"/>
<dbReference type="InterPro" id="IPR050782">
    <property type="entry name" value="PP1_regulatory_subunit_3"/>
</dbReference>
<evidence type="ECO:0000256" key="1">
    <source>
        <dbReference type="SAM" id="MobiDB-lite"/>
    </source>
</evidence>